<gene>
    <name evidence="3" type="ORF">IBL26_15265</name>
</gene>
<sequence length="874" mass="94896">MADTANDPFAPLPRPAAFASTRTPSDDEWQPVLPAPRALPEILRHRRHGVASQVWRYHDASGALLFATARFDIAGRKEILPYSCGADGWRWKMLPAPRPLYGLDRLAARPDAPILLVEGEKAADAAQRLFPTYAAMTWPGGSKATAKVDWSALRGRSVTLWPDNDAPGRAAAEAILAHLREAGVSGITTVAVPMEWPEGWDLADPAPAGVTLSDLAAMLTTAAPQQDGAGDRAAELKRLAGLSQVDYLTVRAEAAQMLGMGVVALDRAIRAEKSRLRTEAEESHRRRPPPEAGEVAWPFGFFMREDGLYADTGGEAPPVWLAAPFEVLGEARDHAGEGWGRWLRWQDRDKRSHTWLMPDRLLMAKPGELEAELVDRGLRIETEGTARVQLRRALAGVQTGNRARVVPRTGWQAQSQGGDAFLLQDGRVFGGSSEALILRHPAENAPEMVAVAGTLDGWQRQVAALAAGNPLAMFCIAAALAGPLLLPMGESSGGFHVQGLSKTGKTLSLKLACSVWGQPTKRGNLRDWRSTANALEATAEEANDGLLALDEIHQAPAADVTHAIYMIANEAGKGRMRENSTARRRRTWRTLILSTGETDTKTMAEKAGQRLPAGAEVRLPNVPVDGPMCWPALHGRASFDQLAADLHGALDGQHGTAAPAFLKHLVAARGAEAPELRRAADDLRAHFVATLPPNADAQVREVARRFALVALAGELATQWGIFPWKRNGATEACLTLFAAWRERRGEDAESAEVVAAVQQVRLFLTNHGRSRFVPLHRTQAGTWEEAVDTSRPILHQAGWRRPTQDGRTTYLVEPEVWRTDVCQGLDAAFVARALAASNFLELGEGRNLGKRERIPGRGLTRVFVIRPDLLGDAE</sequence>
<dbReference type="Proteomes" id="UP000626026">
    <property type="component" value="Unassembled WGS sequence"/>
</dbReference>
<dbReference type="Gene3D" id="3.40.1360.10">
    <property type="match status" value="1"/>
</dbReference>
<name>A0ABR7RNR4_9PROT</name>
<evidence type="ECO:0000256" key="1">
    <source>
        <dbReference type="SAM" id="MobiDB-lite"/>
    </source>
</evidence>
<reference evidence="3 4" key="1">
    <citation type="journal article" date="2013" name="Int. J. Syst. Evol. Microbiol.">
        <title>Roseomonas aerophila sp. nov., isolated from air.</title>
        <authorList>
            <person name="Kim S.J."/>
            <person name="Weon H.Y."/>
            <person name="Ahn J.H."/>
            <person name="Hong S.B."/>
            <person name="Seok S.J."/>
            <person name="Whang K.S."/>
            <person name="Kwon S.W."/>
        </authorList>
    </citation>
    <scope>NUCLEOTIDE SEQUENCE [LARGE SCALE GENOMIC DNA]</scope>
    <source>
        <strain evidence="3 4">NBRC 108923</strain>
    </source>
</reference>
<accession>A0ABR7RNR4</accession>
<protein>
    <submittedName>
        <fullName evidence="3">DUF927 domain-containing protein</fullName>
    </submittedName>
</protein>
<keyword evidence="4" id="KW-1185">Reference proteome</keyword>
<organism evidence="3 4">
    <name type="scientific">Teichococcus aerophilus</name>
    <dbReference type="NCBI Taxonomy" id="1224513"/>
    <lineage>
        <taxon>Bacteria</taxon>
        <taxon>Pseudomonadati</taxon>
        <taxon>Pseudomonadota</taxon>
        <taxon>Alphaproteobacteria</taxon>
        <taxon>Acetobacterales</taxon>
        <taxon>Roseomonadaceae</taxon>
        <taxon>Roseomonas</taxon>
    </lineage>
</organism>
<feature type="region of interest" description="Disordered" evidence="1">
    <location>
        <begin position="1"/>
        <end position="31"/>
    </location>
</feature>
<dbReference type="Pfam" id="PF06048">
    <property type="entry name" value="DUF927"/>
    <property type="match status" value="1"/>
</dbReference>
<evidence type="ECO:0000313" key="3">
    <source>
        <dbReference type="EMBL" id="MBC9208202.1"/>
    </source>
</evidence>
<dbReference type="CDD" id="cd01029">
    <property type="entry name" value="TOPRIM_primases"/>
    <property type="match status" value="1"/>
</dbReference>
<dbReference type="EMBL" id="JACTVA010000028">
    <property type="protein sequence ID" value="MBC9208202.1"/>
    <property type="molecule type" value="Genomic_DNA"/>
</dbReference>
<evidence type="ECO:0000259" key="2">
    <source>
        <dbReference type="Pfam" id="PF06048"/>
    </source>
</evidence>
<dbReference type="RefSeq" id="WP_187785364.1">
    <property type="nucleotide sequence ID" value="NZ_JACTVA010000028.1"/>
</dbReference>
<proteinExistence type="predicted"/>
<dbReference type="InterPro" id="IPR009270">
    <property type="entry name" value="DUF927"/>
</dbReference>
<feature type="domain" description="DUF927" evidence="2">
    <location>
        <begin position="310"/>
        <end position="585"/>
    </location>
</feature>
<dbReference type="InterPro" id="IPR034154">
    <property type="entry name" value="TOPRIM_DnaG/twinkle"/>
</dbReference>
<evidence type="ECO:0000313" key="4">
    <source>
        <dbReference type="Proteomes" id="UP000626026"/>
    </source>
</evidence>
<comment type="caution">
    <text evidence="3">The sequence shown here is derived from an EMBL/GenBank/DDBJ whole genome shotgun (WGS) entry which is preliminary data.</text>
</comment>